<sequence>MRRSTGTWSPSRYTTAGDLQDRGRFTGCLHAGTGRHMAELEWLGIVRHGESTGNVAAARAETGGVELIDIPERDADVPLSPTGREQADAVGRWLADLPEGQRPSVVVVSPYLRTVQTAELAVGELGLPMARDERLRDRELGILDLLTSHGVRTRLPAEALRRQRLGKFYYRPPGGESWADVTLRLRSLLGDLRRDHEGGRVLLVGHEAVVFLLRYLVEELTEAELLEIAHDNTIGNCSLTTWRRGPDGHLSLVDFNQVDHLRREGAQPTREDEVHAEPV</sequence>
<dbReference type="Pfam" id="PF00300">
    <property type="entry name" value="His_Phos_1"/>
    <property type="match status" value="1"/>
</dbReference>
<accession>A0A8J3TGN8</accession>
<dbReference type="Gene3D" id="3.40.50.1240">
    <property type="entry name" value="Phosphoglycerate mutase-like"/>
    <property type="match status" value="1"/>
</dbReference>
<keyword evidence="4" id="KW-1185">Reference proteome</keyword>
<dbReference type="SMART" id="SM00855">
    <property type="entry name" value="PGAM"/>
    <property type="match status" value="1"/>
</dbReference>
<dbReference type="PANTHER" id="PTHR48100">
    <property type="entry name" value="BROAD-SPECIFICITY PHOSPHATASE YOR283W-RELATED"/>
    <property type="match status" value="1"/>
</dbReference>
<evidence type="ECO:0000313" key="4">
    <source>
        <dbReference type="Proteomes" id="UP000599074"/>
    </source>
</evidence>
<dbReference type="GO" id="GO:0016791">
    <property type="term" value="F:phosphatase activity"/>
    <property type="evidence" value="ECO:0007669"/>
    <property type="project" value="TreeGrafter"/>
</dbReference>
<dbReference type="PROSITE" id="PS00175">
    <property type="entry name" value="PG_MUTASE"/>
    <property type="match status" value="1"/>
</dbReference>
<proteinExistence type="predicted"/>
<comment type="caution">
    <text evidence="3">The sequence shown here is derived from an EMBL/GenBank/DDBJ whole genome shotgun (WGS) entry which is preliminary data.</text>
</comment>
<name>A0A8J3TGN8_9ACTN</name>
<dbReference type="Proteomes" id="UP000599074">
    <property type="component" value="Unassembled WGS sequence"/>
</dbReference>
<dbReference type="InterPro" id="IPR013078">
    <property type="entry name" value="His_Pase_superF_clade-1"/>
</dbReference>
<evidence type="ECO:0000256" key="2">
    <source>
        <dbReference type="ARBA" id="ARBA00023235"/>
    </source>
</evidence>
<dbReference type="InterPro" id="IPR029033">
    <property type="entry name" value="His_PPase_superfam"/>
</dbReference>
<reference evidence="3" key="1">
    <citation type="submission" date="2021-01" db="EMBL/GenBank/DDBJ databases">
        <title>Whole genome shotgun sequence of Planosporangium mesophilum NBRC 109066.</title>
        <authorList>
            <person name="Komaki H."/>
            <person name="Tamura T."/>
        </authorList>
    </citation>
    <scope>NUCLEOTIDE SEQUENCE</scope>
    <source>
        <strain evidence="3">NBRC 109066</strain>
    </source>
</reference>
<dbReference type="SUPFAM" id="SSF53254">
    <property type="entry name" value="Phosphoglycerate mutase-like"/>
    <property type="match status" value="1"/>
</dbReference>
<dbReference type="EMBL" id="BOON01000052">
    <property type="protein sequence ID" value="GII25442.1"/>
    <property type="molecule type" value="Genomic_DNA"/>
</dbReference>
<evidence type="ECO:0000313" key="3">
    <source>
        <dbReference type="EMBL" id="GII25442.1"/>
    </source>
</evidence>
<dbReference type="AlphaFoldDB" id="A0A8J3TGN8"/>
<dbReference type="PANTHER" id="PTHR48100:SF1">
    <property type="entry name" value="HISTIDINE PHOSPHATASE FAMILY PROTEIN-RELATED"/>
    <property type="match status" value="1"/>
</dbReference>
<organism evidence="3 4">
    <name type="scientific">Planosporangium mesophilum</name>
    <dbReference type="NCBI Taxonomy" id="689768"/>
    <lineage>
        <taxon>Bacteria</taxon>
        <taxon>Bacillati</taxon>
        <taxon>Actinomycetota</taxon>
        <taxon>Actinomycetes</taxon>
        <taxon>Micromonosporales</taxon>
        <taxon>Micromonosporaceae</taxon>
        <taxon>Planosporangium</taxon>
    </lineage>
</organism>
<protein>
    <submittedName>
        <fullName evidence="3">Phosphoglycerate mutase</fullName>
    </submittedName>
</protein>
<keyword evidence="2" id="KW-0413">Isomerase</keyword>
<dbReference type="InterPro" id="IPR001345">
    <property type="entry name" value="PG/BPGM_mutase_AS"/>
</dbReference>
<dbReference type="GO" id="GO:0005737">
    <property type="term" value="C:cytoplasm"/>
    <property type="evidence" value="ECO:0007669"/>
    <property type="project" value="TreeGrafter"/>
</dbReference>
<dbReference type="CDD" id="cd07067">
    <property type="entry name" value="HP_PGM_like"/>
    <property type="match status" value="1"/>
</dbReference>
<gene>
    <name evidence="3" type="primary">gpm_3</name>
    <name evidence="3" type="ORF">Pme01_50390</name>
</gene>
<keyword evidence="1" id="KW-0324">Glycolysis</keyword>
<dbReference type="InterPro" id="IPR050275">
    <property type="entry name" value="PGM_Phosphatase"/>
</dbReference>
<evidence type="ECO:0000256" key="1">
    <source>
        <dbReference type="ARBA" id="ARBA00023152"/>
    </source>
</evidence>